<dbReference type="GO" id="GO:0004316">
    <property type="term" value="F:3-oxoacyl-[acyl-carrier-protein] reductase (NADPH) activity"/>
    <property type="evidence" value="ECO:0007669"/>
    <property type="project" value="UniProtKB-EC"/>
</dbReference>
<dbReference type="Pfam" id="PF00106">
    <property type="entry name" value="adh_short"/>
    <property type="match status" value="1"/>
</dbReference>
<proteinExistence type="predicted"/>
<dbReference type="AlphaFoldDB" id="A0A2N5N997"/>
<dbReference type="Gene3D" id="3.40.50.720">
    <property type="entry name" value="NAD(P)-binding Rossmann-like Domain"/>
    <property type="match status" value="1"/>
</dbReference>
<gene>
    <name evidence="1" type="ORF">B8V81_1128</name>
</gene>
<accession>A0A2N5N997</accession>
<sequence>MGMIWKPEQDLKGRIALVAGGTRGAGRGIAEALGERGATVYVSGRTTREARSELGRPETIEETAERVERAGGKAVAVRTDHMVPAQVEALMERIGREQGRLDILVNDIWGGEKRSHWGKRYWESPLDDALAMQRTVMETHYITAYLAAPLLALSDGALIAEITDGIDYRYRGELAYSLIKAWGIHMAAGLAEEWKAAGAAAVSLTPGFLRSEEMLDHFGVSEENWRDAASQDPHFLESETPLFVGRALACLAADPRRQELSGRALSSWELSDRYGFTDRDGRRPHWGAYFATIENAVH</sequence>
<dbReference type="PRINTS" id="PR00081">
    <property type="entry name" value="GDHRDH"/>
</dbReference>
<dbReference type="EC" id="1.1.1.100" evidence="1"/>
<organism evidence="1 2">
    <name type="scientific">Paenibacillus pasadenensis</name>
    <dbReference type="NCBI Taxonomy" id="217090"/>
    <lineage>
        <taxon>Bacteria</taxon>
        <taxon>Bacillati</taxon>
        <taxon>Bacillota</taxon>
        <taxon>Bacilli</taxon>
        <taxon>Bacillales</taxon>
        <taxon>Paenibacillaceae</taxon>
        <taxon>Paenibacillus</taxon>
    </lineage>
</organism>
<keyword evidence="1" id="KW-0560">Oxidoreductase</keyword>
<name>A0A2N5N997_9BACL</name>
<reference evidence="1 2" key="1">
    <citation type="submission" date="2017-05" db="EMBL/GenBank/DDBJ databases">
        <title>Functional genome analysis of Paenibacillus pasadenensis strain R16: insights on endophytic life style and antifungal activity.</title>
        <authorList>
            <person name="Passera A."/>
            <person name="Marcolungo L."/>
            <person name="Casati P."/>
            <person name="Brasca M."/>
            <person name="Quaglino F."/>
            <person name="Delledonne M."/>
        </authorList>
    </citation>
    <scope>NUCLEOTIDE SEQUENCE [LARGE SCALE GENOMIC DNA]</scope>
    <source>
        <strain evidence="1 2">R16</strain>
    </source>
</reference>
<dbReference type="InterPro" id="IPR002347">
    <property type="entry name" value="SDR_fam"/>
</dbReference>
<evidence type="ECO:0000313" key="2">
    <source>
        <dbReference type="Proteomes" id="UP000234789"/>
    </source>
</evidence>
<protein>
    <submittedName>
        <fullName evidence="1">3-oxoacyl-[acyl-carrier protein] reductase</fullName>
        <ecNumber evidence="1">1.1.1.100</ecNumber>
    </submittedName>
</protein>
<dbReference type="EMBL" id="NFEZ01000003">
    <property type="protein sequence ID" value="PLT46904.1"/>
    <property type="molecule type" value="Genomic_DNA"/>
</dbReference>
<dbReference type="Proteomes" id="UP000234789">
    <property type="component" value="Unassembled WGS sequence"/>
</dbReference>
<dbReference type="NCBIfam" id="NF006159">
    <property type="entry name" value="PRK08303.1"/>
    <property type="match status" value="1"/>
</dbReference>
<dbReference type="PANTHER" id="PTHR44147:SF2">
    <property type="entry name" value="DEHYDROGENASE_REDUCTASE SDR FAMILY MEMBER 1"/>
    <property type="match status" value="1"/>
</dbReference>
<dbReference type="InterPro" id="IPR036291">
    <property type="entry name" value="NAD(P)-bd_dom_sf"/>
</dbReference>
<comment type="caution">
    <text evidence="1">The sequence shown here is derived from an EMBL/GenBank/DDBJ whole genome shotgun (WGS) entry which is preliminary data.</text>
</comment>
<keyword evidence="2" id="KW-1185">Reference proteome</keyword>
<dbReference type="PANTHER" id="PTHR44147">
    <property type="entry name" value="DEHYDROGENASE/REDUCTASE SDR FAMILY MEMBER 1"/>
    <property type="match status" value="1"/>
</dbReference>
<dbReference type="SUPFAM" id="SSF51735">
    <property type="entry name" value="NAD(P)-binding Rossmann-fold domains"/>
    <property type="match status" value="1"/>
</dbReference>
<evidence type="ECO:0000313" key="1">
    <source>
        <dbReference type="EMBL" id="PLT46904.1"/>
    </source>
</evidence>